<sequence>MSGVYLSLNQGWTYYKEKHPRKIHNARNEIRSVALAWREVLTSNLNDFDTTEIDLHHKGSLAEGYELGHICGKFYDALQIPDDTVLVADLTAMIGVYRELKGRMEDVQDLSVTNEDILVSKAVSEDVDDTKFQQRVSAAQPKYTASPQPKKEPRVSRGRKSWQRDIGIARGALENANFLCEFDPTHVSYTSKRTGRNYVEAHHLVPLNLQDQFEYSLDVTANVVALCRNCHGRIHYAVASEKEEVLEKLYELRRERLLGHGIDIGLEDLKRAYD</sequence>
<evidence type="ECO:0000259" key="2">
    <source>
        <dbReference type="Pfam" id="PF12102"/>
    </source>
</evidence>
<dbReference type="InterPro" id="IPR021961">
    <property type="entry name" value="McrB_DNA-bd"/>
</dbReference>
<feature type="region of interest" description="Disordered" evidence="1">
    <location>
        <begin position="136"/>
        <end position="161"/>
    </location>
</feature>
<evidence type="ECO:0000256" key="1">
    <source>
        <dbReference type="SAM" id="MobiDB-lite"/>
    </source>
</evidence>
<dbReference type="InterPro" id="IPR003615">
    <property type="entry name" value="HNH_nuc"/>
</dbReference>
<evidence type="ECO:0000313" key="3">
    <source>
        <dbReference type="EMBL" id="WAH37033.1"/>
    </source>
</evidence>
<keyword evidence="4" id="KW-1185">Reference proteome</keyword>
<dbReference type="Proteomes" id="UP001164803">
    <property type="component" value="Chromosome"/>
</dbReference>
<dbReference type="Gene3D" id="3.30.920.90">
    <property type="match status" value="1"/>
</dbReference>
<accession>A0ABY6Z335</accession>
<dbReference type="EMBL" id="CP104064">
    <property type="protein sequence ID" value="WAH37033.1"/>
    <property type="molecule type" value="Genomic_DNA"/>
</dbReference>
<proteinExistence type="predicted"/>
<dbReference type="CDD" id="cd00085">
    <property type="entry name" value="HNHc"/>
    <property type="match status" value="1"/>
</dbReference>
<feature type="domain" description="Type IV methyl-directed restriction enzyme EcoKMcrB subunit DNA-binding" evidence="2">
    <location>
        <begin position="1"/>
        <end position="101"/>
    </location>
</feature>
<dbReference type="RefSeq" id="WP_268044467.1">
    <property type="nucleotide sequence ID" value="NZ_CP104064.1"/>
</dbReference>
<protein>
    <submittedName>
        <fullName evidence="3">DUF3578 domain-containing protein</fullName>
    </submittedName>
</protein>
<reference evidence="3" key="1">
    <citation type="submission" date="2022-08" db="EMBL/GenBank/DDBJ databases">
        <title>Alicyclobacillus dauci DSM2870, complete genome.</title>
        <authorList>
            <person name="Wang Q."/>
            <person name="Cai R."/>
            <person name="Wang Z."/>
        </authorList>
    </citation>
    <scope>NUCLEOTIDE SEQUENCE</scope>
    <source>
        <strain evidence="3">DSM 28700</strain>
    </source>
</reference>
<dbReference type="Pfam" id="PF12102">
    <property type="entry name" value="MrcB_N"/>
    <property type="match status" value="1"/>
</dbReference>
<feature type="compositionally biased region" description="Polar residues" evidence="1">
    <location>
        <begin position="136"/>
        <end position="147"/>
    </location>
</feature>
<gene>
    <name evidence="3" type="ORF">NZD86_00160</name>
</gene>
<name>A0ABY6Z335_9BACL</name>
<evidence type="ECO:0000313" key="4">
    <source>
        <dbReference type="Proteomes" id="UP001164803"/>
    </source>
</evidence>
<organism evidence="3 4">
    <name type="scientific">Alicyclobacillus dauci</name>
    <dbReference type="NCBI Taxonomy" id="1475485"/>
    <lineage>
        <taxon>Bacteria</taxon>
        <taxon>Bacillati</taxon>
        <taxon>Bacillota</taxon>
        <taxon>Bacilli</taxon>
        <taxon>Bacillales</taxon>
        <taxon>Alicyclobacillaceae</taxon>
        <taxon>Alicyclobacillus</taxon>
    </lineage>
</organism>